<comment type="caution">
    <text evidence="1">The sequence shown here is derived from an EMBL/GenBank/DDBJ whole genome shotgun (WGS) entry which is preliminary data.</text>
</comment>
<dbReference type="Proteomes" id="UP000261257">
    <property type="component" value="Unassembled WGS sequence"/>
</dbReference>
<protein>
    <recommendedName>
        <fullName evidence="3">DUF1444 family protein</fullName>
    </recommendedName>
</protein>
<name>A0A3E4TRW7_9FIRM</name>
<evidence type="ECO:0008006" key="3">
    <source>
        <dbReference type="Google" id="ProtNLM"/>
    </source>
</evidence>
<reference evidence="1 2" key="1">
    <citation type="submission" date="2018-08" db="EMBL/GenBank/DDBJ databases">
        <title>A genome reference for cultivated species of the human gut microbiota.</title>
        <authorList>
            <person name="Zou Y."/>
            <person name="Xue W."/>
            <person name="Luo G."/>
        </authorList>
    </citation>
    <scope>NUCLEOTIDE SEQUENCE [LARGE SCALE GENOMIC DNA]</scope>
    <source>
        <strain evidence="1 2">TF05-11AC</strain>
    </source>
</reference>
<proteinExistence type="predicted"/>
<dbReference type="Pfam" id="PF18941">
    <property type="entry name" value="DUF5688"/>
    <property type="match status" value="1"/>
</dbReference>
<dbReference type="RefSeq" id="WP_117624058.1">
    <property type="nucleotide sequence ID" value="NZ_CAUFPL010000094.1"/>
</dbReference>
<dbReference type="InterPro" id="IPR043743">
    <property type="entry name" value="DUF5688"/>
</dbReference>
<accession>A0A3E4TRW7</accession>
<gene>
    <name evidence="1" type="ORF">DXC39_30015</name>
</gene>
<dbReference type="AlphaFoldDB" id="A0A3E4TRW7"/>
<evidence type="ECO:0000313" key="2">
    <source>
        <dbReference type="Proteomes" id="UP000261257"/>
    </source>
</evidence>
<dbReference type="EMBL" id="QSSQ01000055">
    <property type="protein sequence ID" value="RGL94109.1"/>
    <property type="molecule type" value="Genomic_DNA"/>
</dbReference>
<evidence type="ECO:0000313" key="1">
    <source>
        <dbReference type="EMBL" id="RGL94109.1"/>
    </source>
</evidence>
<sequence>MMVFEDFTKKLVNRMETRLGKGYRIQVKDTLKNNSIVEHQLMLRKNGSSVVPAIYLQEQYELYMKQPDEERLDWIIENILASYEQQEKEMDEVSKLSNKLLHYEHVKDNILFKLINTEDNEELLMQVPHISYLDLSIVFYVSISETEQGIMTALIWNQHMEVWNVTAYDLYKVARKNTPERMPARFCSMEEMIFGLKEELEKNPIDEWEMDMLQIEQEDSFPPLYILSNTLGINGAAAILYPETLKKCSEALKKDLFILPSSTHEVLLLPYEEKIEAEELACMIRNINREDVPREDWLSDHAYFYRREDDKVMAV</sequence>
<organism evidence="1 2">
    <name type="scientific">Hungatella hathewayi</name>
    <dbReference type="NCBI Taxonomy" id="154046"/>
    <lineage>
        <taxon>Bacteria</taxon>
        <taxon>Bacillati</taxon>
        <taxon>Bacillota</taxon>
        <taxon>Clostridia</taxon>
        <taxon>Lachnospirales</taxon>
        <taxon>Lachnospiraceae</taxon>
        <taxon>Hungatella</taxon>
    </lineage>
</organism>